<dbReference type="InterPro" id="IPR036102">
    <property type="entry name" value="OsmC/Ohrsf"/>
</dbReference>
<dbReference type="Pfam" id="PF12146">
    <property type="entry name" value="Hydrolase_4"/>
    <property type="match status" value="1"/>
</dbReference>
<dbReference type="InterPro" id="IPR022742">
    <property type="entry name" value="Hydrolase_4"/>
</dbReference>
<dbReference type="InterPro" id="IPR029058">
    <property type="entry name" value="AB_hydrolase_fold"/>
</dbReference>
<dbReference type="PANTHER" id="PTHR39624">
    <property type="entry name" value="PROTEIN INVOLVED IN RIMO-MEDIATED BETA-METHYLTHIOLATION OF RIBOSOMAL PROTEIN S12 YCAO"/>
    <property type="match status" value="1"/>
</dbReference>
<keyword evidence="3" id="KW-1185">Reference proteome</keyword>
<dbReference type="Gene3D" id="3.30.300.20">
    <property type="match status" value="1"/>
</dbReference>
<dbReference type="SUPFAM" id="SSF82784">
    <property type="entry name" value="OsmC-like"/>
    <property type="match status" value="1"/>
</dbReference>
<dbReference type="Proteomes" id="UP001500642">
    <property type="component" value="Unassembled WGS sequence"/>
</dbReference>
<dbReference type="PANTHER" id="PTHR39624:SF2">
    <property type="entry name" value="OSMC-LIKE PROTEIN"/>
    <property type="match status" value="1"/>
</dbReference>
<evidence type="ECO:0000313" key="3">
    <source>
        <dbReference type="Proteomes" id="UP001500642"/>
    </source>
</evidence>
<feature type="domain" description="Serine aminopeptidase S33" evidence="1">
    <location>
        <begin position="47"/>
        <end position="137"/>
    </location>
</feature>
<dbReference type="Gene3D" id="3.40.50.1820">
    <property type="entry name" value="alpha/beta hydrolase"/>
    <property type="match status" value="1"/>
</dbReference>
<proteinExistence type="predicted"/>
<dbReference type="EMBL" id="BAABGL010000036">
    <property type="protein sequence ID" value="GAA4396139.1"/>
    <property type="molecule type" value="Genomic_DNA"/>
</dbReference>
<name>A0ABP8JUF0_9MICO</name>
<protein>
    <submittedName>
        <fullName evidence="2">Bifunctional alpha/beta hydrolase/OsmC family protein</fullName>
    </submittedName>
</protein>
<dbReference type="Pfam" id="PF02566">
    <property type="entry name" value="OsmC"/>
    <property type="match status" value="1"/>
</dbReference>
<dbReference type="RefSeq" id="WP_345032842.1">
    <property type="nucleotide sequence ID" value="NZ_BAABGL010000036.1"/>
</dbReference>
<sequence length="399" mass="42472">MSTEEITIPTARGTELRGFLDRPAGTPLAYAVFAHCFTCSAKSPAASRVSRALTDEGFAVLRFDFAGLGGSEGDFAESTFSSDRADLLEVIAWLGAHHAAPRLLIGHSLGGAAVLSVAAEVEGLDAVATIAAPFDPGHVTGLFASEIETIRQEGSAEVMIGGRPVVIGEALVDDICGVEQTRRIEALRTPLLILHSPTDEIVDVHNAQAIYRTAHQPKSFIALDGADHLLTGPGQGTYTAGVIAAWAARYIDAPGDAEAPHADLPPGRVRVNPDGRTDFGTVLATASHTWLADEPRSVEGGHDAGPNPFDLLLAALGACTSMTMGMYARRKGYELGDTRTDLTFRQVKRDGDLVTRIERSIVFDAELSTDQRRALLRIADRCPVHRALEGRFEISTAEA</sequence>
<gene>
    <name evidence="2" type="ORF">GCM10023167_27160</name>
</gene>
<dbReference type="GO" id="GO:0016787">
    <property type="term" value="F:hydrolase activity"/>
    <property type="evidence" value="ECO:0007669"/>
    <property type="project" value="UniProtKB-KW"/>
</dbReference>
<reference evidence="3" key="1">
    <citation type="journal article" date="2019" name="Int. J. Syst. Evol. Microbiol.">
        <title>The Global Catalogue of Microorganisms (GCM) 10K type strain sequencing project: providing services to taxonomists for standard genome sequencing and annotation.</title>
        <authorList>
            <consortium name="The Broad Institute Genomics Platform"/>
            <consortium name="The Broad Institute Genome Sequencing Center for Infectious Disease"/>
            <person name="Wu L."/>
            <person name="Ma J."/>
        </authorList>
    </citation>
    <scope>NUCLEOTIDE SEQUENCE [LARGE SCALE GENOMIC DNA]</scope>
    <source>
        <strain evidence="3">JCM 17808</strain>
    </source>
</reference>
<evidence type="ECO:0000259" key="1">
    <source>
        <dbReference type="Pfam" id="PF12146"/>
    </source>
</evidence>
<accession>A0ABP8JUF0</accession>
<keyword evidence="2" id="KW-0378">Hydrolase</keyword>
<dbReference type="InterPro" id="IPR015946">
    <property type="entry name" value="KH_dom-like_a/b"/>
</dbReference>
<dbReference type="InterPro" id="IPR003718">
    <property type="entry name" value="OsmC/Ohr_fam"/>
</dbReference>
<organism evidence="2 3">
    <name type="scientific">Brevibacterium pityocampae</name>
    <dbReference type="NCBI Taxonomy" id="506594"/>
    <lineage>
        <taxon>Bacteria</taxon>
        <taxon>Bacillati</taxon>
        <taxon>Actinomycetota</taxon>
        <taxon>Actinomycetes</taxon>
        <taxon>Micrococcales</taxon>
        <taxon>Brevibacteriaceae</taxon>
        <taxon>Brevibacterium</taxon>
    </lineage>
</organism>
<evidence type="ECO:0000313" key="2">
    <source>
        <dbReference type="EMBL" id="GAA4396139.1"/>
    </source>
</evidence>
<comment type="caution">
    <text evidence="2">The sequence shown here is derived from an EMBL/GenBank/DDBJ whole genome shotgun (WGS) entry which is preliminary data.</text>
</comment>
<dbReference type="SUPFAM" id="SSF53474">
    <property type="entry name" value="alpha/beta-Hydrolases"/>
    <property type="match status" value="1"/>
</dbReference>